<dbReference type="PROSITE" id="PS50196">
    <property type="entry name" value="RANBD1"/>
    <property type="match status" value="1"/>
</dbReference>
<evidence type="ECO:0000259" key="4">
    <source>
        <dbReference type="PROSITE" id="PS50196"/>
    </source>
</evidence>
<dbReference type="InterPro" id="IPR000697">
    <property type="entry name" value="WH1/EVH1_dom"/>
</dbReference>
<feature type="compositionally biased region" description="Polar residues" evidence="3">
    <location>
        <begin position="398"/>
        <end position="412"/>
    </location>
</feature>
<evidence type="ECO:0000313" key="6">
    <source>
        <dbReference type="EMBL" id="ORY75014.1"/>
    </source>
</evidence>
<feature type="compositionally biased region" description="Low complexity" evidence="3">
    <location>
        <begin position="298"/>
        <end position="324"/>
    </location>
</feature>
<feature type="region of interest" description="Disordered" evidence="3">
    <location>
        <begin position="254"/>
        <end position="447"/>
    </location>
</feature>
<dbReference type="PROSITE" id="PS50229">
    <property type="entry name" value="WH1"/>
    <property type="match status" value="1"/>
</dbReference>
<keyword evidence="7" id="KW-1185">Reference proteome</keyword>
<feature type="region of interest" description="Disordered" evidence="3">
    <location>
        <begin position="460"/>
        <end position="484"/>
    </location>
</feature>
<dbReference type="PANTHER" id="PTHR23138">
    <property type="entry name" value="RAN BINDING PROTEIN"/>
    <property type="match status" value="1"/>
</dbReference>
<dbReference type="InParanoid" id="A0A1Y2EUR6"/>
<feature type="domain" description="WH1" evidence="5">
    <location>
        <begin position="494"/>
        <end position="607"/>
    </location>
</feature>
<gene>
    <name evidence="6" type="ORF">BCR35DRAFT_306422</name>
</gene>
<dbReference type="Pfam" id="PF00638">
    <property type="entry name" value="Ran_BP1"/>
    <property type="match status" value="1"/>
</dbReference>
<evidence type="ECO:0000313" key="7">
    <source>
        <dbReference type="Proteomes" id="UP000193467"/>
    </source>
</evidence>
<feature type="region of interest" description="Disordered" evidence="3">
    <location>
        <begin position="193"/>
        <end position="212"/>
    </location>
</feature>
<reference evidence="6 7" key="1">
    <citation type="submission" date="2016-07" db="EMBL/GenBank/DDBJ databases">
        <title>Pervasive Adenine N6-methylation of Active Genes in Fungi.</title>
        <authorList>
            <consortium name="DOE Joint Genome Institute"/>
            <person name="Mondo S.J."/>
            <person name="Dannebaum R.O."/>
            <person name="Kuo R.C."/>
            <person name="Labutti K."/>
            <person name="Haridas S."/>
            <person name="Kuo A."/>
            <person name="Salamov A."/>
            <person name="Ahrendt S.R."/>
            <person name="Lipzen A."/>
            <person name="Sullivan W."/>
            <person name="Andreopoulos W.B."/>
            <person name="Clum A."/>
            <person name="Lindquist E."/>
            <person name="Daum C."/>
            <person name="Ramamoorthy G.K."/>
            <person name="Gryganskyi A."/>
            <person name="Culley D."/>
            <person name="Magnuson J.K."/>
            <person name="James T.Y."/>
            <person name="O'Malley M.A."/>
            <person name="Stajich J.E."/>
            <person name="Spatafora J.W."/>
            <person name="Visel A."/>
            <person name="Grigoriev I.V."/>
        </authorList>
    </citation>
    <scope>NUCLEOTIDE SEQUENCE [LARGE SCALE GENOMIC DNA]</scope>
    <source>
        <strain evidence="6 7">62-1032</strain>
    </source>
</reference>
<comment type="subcellular location">
    <subcellularLocation>
        <location evidence="1">Nucleus</location>
    </subcellularLocation>
</comment>
<dbReference type="SMART" id="SM00160">
    <property type="entry name" value="RanBD"/>
    <property type="match status" value="1"/>
</dbReference>
<feature type="compositionally biased region" description="Low complexity" evidence="3">
    <location>
        <begin position="413"/>
        <end position="447"/>
    </location>
</feature>
<accession>A0A1Y2EUR6</accession>
<dbReference type="AlphaFoldDB" id="A0A1Y2EUR6"/>
<evidence type="ECO:0008006" key="8">
    <source>
        <dbReference type="Google" id="ProtNLM"/>
    </source>
</evidence>
<dbReference type="Proteomes" id="UP000193467">
    <property type="component" value="Unassembled WGS sequence"/>
</dbReference>
<dbReference type="PANTHER" id="PTHR23138:SF142">
    <property type="entry name" value="RAN-BINDING PROTEIN 3B-RELATED"/>
    <property type="match status" value="1"/>
</dbReference>
<proteinExistence type="predicted"/>
<sequence>MEPDTPTTERRGSPLSEAEQEAPANAATAGRMKRNRDAAMGPTTPRGEGEESKVPGGLTPLAKKGRTQGDSSKERSSTDEHDIGSDVDSQPADDEELPSGETKATERVSTTPPRAAGLEGTSAPPTPIQGGDKSVVFHATEGTETKNIRQRVEALEWEDDGKGGAAASSVQPGANVAAPGTGDDTEIAEAAAQVADSAEMVQDEDKKVDEEAQDVEIANVADEVADSAAKLAKGDDKEEQRDVEIADVAAEVATSAQEVDGEDEKATEAAEVAAEVSESSKVVAKEDPVAPAPPAVQTSFSAFSSTASPFSSFSSTASPFAAVPAPSPSRPGPAEQKPKSKSTFGAAATPLTSAPTPSTTATPSTPARASHSPVASTSTAPAPDTPKAAPASSLPAWTKSNAAPSTPFGKSTSALGGASPFSAFAGKSGFAGAGTSTPSSGSGFGSYSAATASPFASVSTKDVLMENEDKGRKVGEAEEEDPDKPVFKEQEVVTGEEEDQVLHSVRSKLFVMQDGAWVERGTGLLKLNATKDGDKTGARLVMRADATHRLLLNATLFSKFVIEVNQEKYVRFAIIEGAEPISYMLRLSGPANAQNLVQAVRDRVALL</sequence>
<dbReference type="OrthoDB" id="185618at2759"/>
<feature type="compositionally biased region" description="Basic and acidic residues" evidence="3">
    <location>
        <begin position="141"/>
        <end position="154"/>
    </location>
</feature>
<organism evidence="6 7">
    <name type="scientific">Leucosporidium creatinivorum</name>
    <dbReference type="NCBI Taxonomy" id="106004"/>
    <lineage>
        <taxon>Eukaryota</taxon>
        <taxon>Fungi</taxon>
        <taxon>Dikarya</taxon>
        <taxon>Basidiomycota</taxon>
        <taxon>Pucciniomycotina</taxon>
        <taxon>Microbotryomycetes</taxon>
        <taxon>Leucosporidiales</taxon>
        <taxon>Leucosporidium</taxon>
    </lineage>
</organism>
<name>A0A1Y2EUR6_9BASI</name>
<keyword evidence="2" id="KW-0539">Nucleus</keyword>
<dbReference type="InterPro" id="IPR011993">
    <property type="entry name" value="PH-like_dom_sf"/>
</dbReference>
<dbReference type="STRING" id="106004.A0A1Y2EUR6"/>
<evidence type="ECO:0000256" key="2">
    <source>
        <dbReference type="ARBA" id="ARBA00023242"/>
    </source>
</evidence>
<dbReference type="SUPFAM" id="SSF50729">
    <property type="entry name" value="PH domain-like"/>
    <property type="match status" value="1"/>
</dbReference>
<feature type="domain" description="RanBD1" evidence="4">
    <location>
        <begin position="479"/>
        <end position="563"/>
    </location>
</feature>
<feature type="region of interest" description="Disordered" evidence="3">
    <location>
        <begin position="1"/>
        <end position="185"/>
    </location>
</feature>
<feature type="compositionally biased region" description="Low complexity" evidence="3">
    <location>
        <begin position="346"/>
        <end position="393"/>
    </location>
</feature>
<dbReference type="InterPro" id="IPR000156">
    <property type="entry name" value="Ran_bind_dom"/>
</dbReference>
<evidence type="ECO:0000256" key="3">
    <source>
        <dbReference type="SAM" id="MobiDB-lite"/>
    </source>
</evidence>
<feature type="compositionally biased region" description="Basic and acidic residues" evidence="3">
    <location>
        <begin position="71"/>
        <end position="84"/>
    </location>
</feature>
<dbReference type="Gene3D" id="2.30.29.30">
    <property type="entry name" value="Pleckstrin-homology domain (PH domain)/Phosphotyrosine-binding domain (PTB)"/>
    <property type="match status" value="1"/>
</dbReference>
<feature type="compositionally biased region" description="Low complexity" evidence="3">
    <location>
        <begin position="269"/>
        <end position="282"/>
    </location>
</feature>
<protein>
    <recommendedName>
        <fullName evidence="8">RanBD1 domain-containing protein</fullName>
    </recommendedName>
</protein>
<evidence type="ECO:0000259" key="5">
    <source>
        <dbReference type="PROSITE" id="PS50229"/>
    </source>
</evidence>
<evidence type="ECO:0000256" key="1">
    <source>
        <dbReference type="ARBA" id="ARBA00004123"/>
    </source>
</evidence>
<dbReference type="InterPro" id="IPR045255">
    <property type="entry name" value="RanBP1-like"/>
</dbReference>
<comment type="caution">
    <text evidence="6">The sequence shown here is derived from an EMBL/GenBank/DDBJ whole genome shotgun (WGS) entry which is preliminary data.</text>
</comment>
<dbReference type="EMBL" id="MCGR01000039">
    <property type="protein sequence ID" value="ORY75014.1"/>
    <property type="molecule type" value="Genomic_DNA"/>
</dbReference>
<feature type="compositionally biased region" description="Basic and acidic residues" evidence="3">
    <location>
        <begin position="463"/>
        <end position="476"/>
    </location>
</feature>
<dbReference type="GO" id="GO:0005634">
    <property type="term" value="C:nucleus"/>
    <property type="evidence" value="ECO:0007669"/>
    <property type="project" value="UniProtKB-SubCell"/>
</dbReference>